<evidence type="ECO:0000259" key="1">
    <source>
        <dbReference type="Pfam" id="PF13649"/>
    </source>
</evidence>
<dbReference type="PANTHER" id="PTHR43464">
    <property type="entry name" value="METHYLTRANSFERASE"/>
    <property type="match status" value="1"/>
</dbReference>
<dbReference type="PANTHER" id="PTHR43464:SF23">
    <property type="entry name" value="JUVENILE HORMONE ACID O-METHYLTRANSFERASE"/>
    <property type="match status" value="1"/>
</dbReference>
<dbReference type="EMBL" id="BSDZ01000114">
    <property type="protein sequence ID" value="GLI71551.1"/>
    <property type="molecule type" value="Genomic_DNA"/>
</dbReference>
<dbReference type="Pfam" id="PF13649">
    <property type="entry name" value="Methyltransf_25"/>
    <property type="match status" value="1"/>
</dbReference>
<keyword evidence="3" id="KW-1185">Reference proteome</keyword>
<gene>
    <name evidence="2" type="ORF">VaNZ11_016786</name>
</gene>
<comment type="caution">
    <text evidence="2">The sequence shown here is derived from an EMBL/GenBank/DDBJ whole genome shotgun (WGS) entry which is preliminary data.</text>
</comment>
<dbReference type="SUPFAM" id="SSF53335">
    <property type="entry name" value="S-adenosyl-L-methionine-dependent methyltransferases"/>
    <property type="match status" value="1"/>
</dbReference>
<dbReference type="CDD" id="cd02440">
    <property type="entry name" value="AdoMet_MTases"/>
    <property type="match status" value="1"/>
</dbReference>
<sequence length="327" mass="35549">MSASNCVKALSDIGTYVTGIGLGSTDDPKAPQPHSLQRNDECSPFRSFLSHESSCSDALEGLPLLPSRLNSSGGDEALSTVLADEEGPELNVDSVHEFLSSHRFHMAGGVPRPKILAYISGTGLAPWEIHRPQKFVRDLVLRRCFSGRVLDAGCGIGDNALYVAKAAPGASVTAVDVVPRCLEFAAAKAGLRSMRGKVELLVGDLLETDPGRWVEALASTQDQSFSVVLDSLTFHCFSDSDRERYVATLRRLLRPRGLIYMNCMSEEETRPGGPRRITVPDLFSVFCASNGWKVEGLEDSIIEFHPTFWGGQAKARLFTIRKAYSGS</sequence>
<dbReference type="InterPro" id="IPR029063">
    <property type="entry name" value="SAM-dependent_MTases_sf"/>
</dbReference>
<feature type="domain" description="Methyltransferase" evidence="1">
    <location>
        <begin position="149"/>
        <end position="257"/>
    </location>
</feature>
<dbReference type="InterPro" id="IPR041698">
    <property type="entry name" value="Methyltransf_25"/>
</dbReference>
<evidence type="ECO:0000313" key="3">
    <source>
        <dbReference type="Proteomes" id="UP001165090"/>
    </source>
</evidence>
<dbReference type="Proteomes" id="UP001165090">
    <property type="component" value="Unassembled WGS sequence"/>
</dbReference>
<accession>A0ABQ5SPJ7</accession>
<proteinExistence type="predicted"/>
<name>A0ABQ5SPJ7_9CHLO</name>
<reference evidence="2 3" key="1">
    <citation type="journal article" date="2023" name="IScience">
        <title>Expanded male sex-determining region conserved during the evolution of homothallism in the green alga Volvox.</title>
        <authorList>
            <person name="Yamamoto K."/>
            <person name="Matsuzaki R."/>
            <person name="Mahakham W."/>
            <person name="Heman W."/>
            <person name="Sekimoto H."/>
            <person name="Kawachi M."/>
            <person name="Minakuchi Y."/>
            <person name="Toyoda A."/>
            <person name="Nozaki H."/>
        </authorList>
    </citation>
    <scope>NUCLEOTIDE SEQUENCE [LARGE SCALE GENOMIC DNA]</scope>
    <source>
        <strain evidence="2 3">NIES-4468</strain>
    </source>
</reference>
<organism evidence="2 3">
    <name type="scientific">Volvox africanus</name>
    <dbReference type="NCBI Taxonomy" id="51714"/>
    <lineage>
        <taxon>Eukaryota</taxon>
        <taxon>Viridiplantae</taxon>
        <taxon>Chlorophyta</taxon>
        <taxon>core chlorophytes</taxon>
        <taxon>Chlorophyceae</taxon>
        <taxon>CS clade</taxon>
        <taxon>Chlamydomonadales</taxon>
        <taxon>Volvocaceae</taxon>
        <taxon>Volvox</taxon>
    </lineage>
</organism>
<evidence type="ECO:0000313" key="2">
    <source>
        <dbReference type="EMBL" id="GLI71551.1"/>
    </source>
</evidence>
<dbReference type="Gene3D" id="3.40.50.150">
    <property type="entry name" value="Vaccinia Virus protein VP39"/>
    <property type="match status" value="1"/>
</dbReference>
<protein>
    <recommendedName>
        <fullName evidence="1">Methyltransferase domain-containing protein</fullName>
    </recommendedName>
</protein>